<dbReference type="InterPro" id="IPR016039">
    <property type="entry name" value="Thiolase-like"/>
</dbReference>
<proteinExistence type="predicted"/>
<dbReference type="InterPro" id="IPR041068">
    <property type="entry name" value="HTH_51"/>
</dbReference>
<dbReference type="PROSITE" id="PS52019">
    <property type="entry name" value="PKS_MFAS_DH"/>
    <property type="match status" value="1"/>
</dbReference>
<dbReference type="GO" id="GO:0004315">
    <property type="term" value="F:3-oxoacyl-[acyl-carrier-protein] synthase activity"/>
    <property type="evidence" value="ECO:0007669"/>
    <property type="project" value="InterPro"/>
</dbReference>
<name>A0A3R7IK93_9EURO</name>
<dbReference type="SMART" id="SM00825">
    <property type="entry name" value="PKS_KS"/>
    <property type="match status" value="1"/>
</dbReference>
<evidence type="ECO:0000256" key="7">
    <source>
        <dbReference type="PROSITE-ProRule" id="PRU01363"/>
    </source>
</evidence>
<feature type="active site" description="Proton donor; for dehydratase activity" evidence="7">
    <location>
        <position position="1425"/>
    </location>
</feature>
<evidence type="ECO:0000256" key="2">
    <source>
        <dbReference type="ARBA" id="ARBA00022450"/>
    </source>
</evidence>
<dbReference type="Pfam" id="PF16197">
    <property type="entry name" value="KAsynt_C_assoc"/>
    <property type="match status" value="1"/>
</dbReference>
<keyword evidence="5" id="KW-0808">Transferase</keyword>
<dbReference type="SUPFAM" id="SSF53901">
    <property type="entry name" value="Thiolase-like"/>
    <property type="match status" value="1"/>
</dbReference>
<dbReference type="InterPro" id="IPR014030">
    <property type="entry name" value="Ketoacyl_synth_N"/>
</dbReference>
<sequence length="2384" mass="261420">MPGNTRLVLFGPQLTRLQWTTDRLQRLQLEIRNNPRLKFLERCLIQLEGFLANIPIAQDDVSLPARLETLASFARGDYVPDPQTLKSNVQLAPLTVVAQVVEWLRIAPSDDVIVQGFCIGFLSAAVIAATQHGENSQDALERYVANSIRLAACIGLVIDAEDASHAASDRATAISVRCQAHSDRAVLESTLDLFPEAYISCITDDRTLTVTLPSRHLQPIKDQLEEQHIPTTAIGLDGCYHHPRHTHVAQRLKEICAQTPDLQLPTPLLTTGALHDIAIDAILCKRAHWYHTVKRTVEGTPNDVQFVAVGPESCIPRSLTLARSTPNMHEEIAVVGMACRFPQADSLEEFWQLLSAAGTAIGTMPLNRFDPADLRREPKLPTFWGNFLRHPDVFDHRFFGISGREAKSMDPQQRLALQVAYEAVEAAGYCGVRSSTTRKETDVGFYLGVGAVDYEQNVASDDANAFSATGTLRAFISGRISHFFGWTGPSITFDTACSSSAVAIHTACKALLAGECAMALAGGVNVITSPNLHQNLAAASFLNPNGSSRAFDASAGGYCRGEGAGILVLKPLSKAVAAGDNIIGVISGSAVNQRSNCTSITVPDSRSQSALYRHALSLAQIDPAEVTYVEAHGTGTQVGDPIEYESVKSALTGPGRKENIFLGSVKDNIGHAEAASGAAGVIKTLLMMQKGTIPKQANFATLNPKIKASDQIVVPQQTQPWTSSRHVALVNNYGAAGSNAAVILRAYKPPRTAPQRPSLTAYPIVLSAKSAASVRLYLRELERFVRADSISLRDVAYSLARRQNPSFEHRVAFVAGDMADFRSDLERLNAKNEEAVITRASERPVVLAFGGQTGRTVTVSRQLYEACGLFRRHLDKCEAVCKYLGLPSILSNIFSGEPVDDIVLLHCMLLSMQVSCAKSWLDAGLEVNTLVGHSFGQLAALCVADSLSLEDAFRLVAGRARLIRDKWGAERGVMLSIECDPADVKEMMTRINSIPDCRVEVACYNGPRSFVLAGDVASIDRLEQECRSFKTIRLQNTHAYHSRLADGILDDLKDIAESVTIRPPRIHVETCSPDASWTSFTAEAIVQHTRQPVYFHDAVDRIAVRLPSAVWLEAGSATPIIAMVRRILTPSGQPHTFLPMELGSSDATKNLANAVCQLWTAGAAAEFWPFHEDDCSACIDLPPYQFERTQHWLAYKPFLEASTMHPAPTSLSNLVALVKGGEANGESLFAIDTSNPVFELSTRGHAVAGQSLCPASMYIEFAAQSAMLLLKGSDLAQLSPHVENLTMSSPLGLGAELFLRLQPVTANIWNFTIFSKTSSGQTNHGMGRVSLVRAGDVVAETRLKLLQKIARSSSADRIIDSPAVTSISGGIVYQLFQEVVDYAPYYRGVKSLSTLGNEAVGFVNLPADFQPFPEKATVCHPIGLDNCLQVAGIHVNCLSPRRDDEVFMCTAIDEVILAPSFPGPKSESHKWTVYSHHETMITGQLTNNIFVYDSGKTLVAAIMGATFRSVPFRSLARSLTRLNQLTPVVEASKDDIKPPADSGYQSPTLFTPSPEEKDDSPVLAPSPAEHVQHGGAADKNSTLQKLGNLLSNIIEILIETRITPAQFQECTDVLSLCQILRPQETIELASAPAPVPVALANGHAEVAPASAPNGISPVQSDRNLALVSQECFSEAKPFYDKHAETTGFAGFYFEAFPIQSELVVRYVVDAFAALGCELEAMAPGDDVPMIRHLDNHRKLVPQLYRILEDARLITRTEDGRMQRSATPVSTTPAASLHSSILDRFPKHASETKLLNVTAPRLADCLSGAADPLALIFRDSSARALLEDVYTNAPMFKTGTLLLAQYLSSVVSRFGDGREIRILELGAGTGGTTKELITTLGQLGPAHRFTYTFTDLSSSLVAAARRKFPQPFMRFSVLDIEKVPASEMLGAYDIILSTNCIHATQDLVRSTTHIRQMLRPDGILCLVELTRNLFWFDLVFGLLEGWWLFNDGREHALAHERRWERCLREAGFNWIDWSDSPSRESDLLRVITASPSETPTLETLAQQETLVFKQVDGLDLEADLYYPARTADPARPLPVALMIHSGGHIMLSRKDIRPEQTQLLLEHGFLPISVDYRLCPEVTLTEGPMEDVADALRWIRTILPTIRLRRPDIKIDGNRVVSVGWSTGGHLALSLAWTSLARGINPPDAILAFYCPLDYEDEFWLQPNIPEGSETATTTYELDESIWAAVQDRPITRYNVAPMKRAVGGWMAPSDGRSRLALYMNWHGRSLHVLLGGLQKDRREEPQMPGKEEIVAVSPLAQIRCGAYTVPTFIIHPRDDDLIPWQQAQRTCEALTERGVDGQLRIVEDAPHLFDLYREYQQRESLQRVIREGYEFLWRSCTVSH</sequence>
<dbReference type="GO" id="GO:0006633">
    <property type="term" value="P:fatty acid biosynthetic process"/>
    <property type="evidence" value="ECO:0007669"/>
    <property type="project" value="InterPro"/>
</dbReference>
<dbReference type="Proteomes" id="UP000215289">
    <property type="component" value="Unassembled WGS sequence"/>
</dbReference>
<feature type="region of interest" description="Disordered" evidence="8">
    <location>
        <begin position="1530"/>
        <end position="1577"/>
    </location>
</feature>
<dbReference type="Pfam" id="PF16073">
    <property type="entry name" value="SAT"/>
    <property type="match status" value="1"/>
</dbReference>
<keyword evidence="3" id="KW-0597">Phosphoprotein</keyword>
<dbReference type="InterPro" id="IPR013217">
    <property type="entry name" value="Methyltransf_12"/>
</dbReference>
<dbReference type="CDD" id="cd02440">
    <property type="entry name" value="AdoMet_MTases"/>
    <property type="match status" value="1"/>
</dbReference>
<dbReference type="Gene3D" id="3.40.366.10">
    <property type="entry name" value="Malonyl-Coenzyme A Acyl Carrier Protein, domain 2"/>
    <property type="match status" value="2"/>
</dbReference>
<dbReference type="GO" id="GO:0008168">
    <property type="term" value="F:methyltransferase activity"/>
    <property type="evidence" value="ECO:0007669"/>
    <property type="project" value="UniProtKB-KW"/>
</dbReference>
<dbReference type="Pfam" id="PF14765">
    <property type="entry name" value="PS-DH"/>
    <property type="match status" value="1"/>
</dbReference>
<dbReference type="Gene3D" id="3.10.129.110">
    <property type="entry name" value="Polyketide synthase dehydratase"/>
    <property type="match status" value="1"/>
</dbReference>
<dbReference type="Gene3D" id="3.40.50.150">
    <property type="entry name" value="Vaccinia Virus protein VP39"/>
    <property type="match status" value="1"/>
</dbReference>
<dbReference type="PROSITE" id="PS52004">
    <property type="entry name" value="KS3_2"/>
    <property type="match status" value="1"/>
</dbReference>
<dbReference type="Pfam" id="PF07859">
    <property type="entry name" value="Abhydrolase_3"/>
    <property type="match status" value="1"/>
</dbReference>
<dbReference type="InterPro" id="IPR042104">
    <property type="entry name" value="PKS_dehydratase_sf"/>
</dbReference>
<comment type="caution">
    <text evidence="11">The sequence shown here is derived from an EMBL/GenBank/DDBJ whole genome shotgun (WGS) entry which is preliminary data.</text>
</comment>
<evidence type="ECO:0008006" key="13">
    <source>
        <dbReference type="Google" id="ProtNLM"/>
    </source>
</evidence>
<keyword evidence="4" id="KW-0489">Methyltransferase</keyword>
<dbReference type="SUPFAM" id="SSF52151">
    <property type="entry name" value="FabD/lysophospholipase-like"/>
    <property type="match status" value="1"/>
</dbReference>
<dbReference type="InterPro" id="IPR032821">
    <property type="entry name" value="PKS_assoc"/>
</dbReference>
<evidence type="ECO:0000313" key="11">
    <source>
        <dbReference type="EMBL" id="RLL97900.1"/>
    </source>
</evidence>
<dbReference type="OrthoDB" id="429813at2759"/>
<keyword evidence="6" id="KW-0511">Multifunctional enzyme</keyword>
<dbReference type="GO" id="GO:0032259">
    <property type="term" value="P:methylation"/>
    <property type="evidence" value="ECO:0007669"/>
    <property type="project" value="UniProtKB-KW"/>
</dbReference>
<dbReference type="InterPro" id="IPR029058">
    <property type="entry name" value="AB_hydrolase_fold"/>
</dbReference>
<evidence type="ECO:0000256" key="4">
    <source>
        <dbReference type="ARBA" id="ARBA00022603"/>
    </source>
</evidence>
<feature type="region of interest" description="N-terminal hotdog fold" evidence="7">
    <location>
        <begin position="1212"/>
        <end position="1336"/>
    </location>
</feature>
<dbReference type="Gene3D" id="3.30.70.3290">
    <property type="match status" value="1"/>
</dbReference>
<evidence type="ECO:0000313" key="12">
    <source>
        <dbReference type="Proteomes" id="UP000215289"/>
    </source>
</evidence>
<dbReference type="Pfam" id="PF02801">
    <property type="entry name" value="Ketoacyl-synt_C"/>
    <property type="match status" value="1"/>
</dbReference>
<dbReference type="SUPFAM" id="SSF55048">
    <property type="entry name" value="Probable ACP-binding domain of malonyl-CoA ACP transacylase"/>
    <property type="match status" value="1"/>
</dbReference>
<dbReference type="InterPro" id="IPR020841">
    <property type="entry name" value="PKS_Beta-ketoAc_synthase_dom"/>
</dbReference>
<dbReference type="Gene3D" id="3.40.50.1820">
    <property type="entry name" value="alpha/beta hydrolase"/>
    <property type="match status" value="1"/>
</dbReference>
<dbReference type="GO" id="GO:0004312">
    <property type="term" value="F:fatty acid synthase activity"/>
    <property type="evidence" value="ECO:0007669"/>
    <property type="project" value="TreeGrafter"/>
</dbReference>
<dbReference type="InterPro" id="IPR013094">
    <property type="entry name" value="AB_hydrolase_3"/>
</dbReference>
<reference evidence="11 12" key="1">
    <citation type="submission" date="2018-08" db="EMBL/GenBank/DDBJ databases">
        <title>Draft genome sequences of two Aspergillus turcosus clinical strains isolated from bronchoalveolar lavage fluid: one azole-susceptible and the other azole-resistant.</title>
        <authorList>
            <person name="Parent-Michaud M."/>
            <person name="Dufresne P.J."/>
            <person name="Fournier E."/>
            <person name="Martineau C."/>
            <person name="Moreira S."/>
            <person name="Perkins V."/>
            <person name="De Repentigny L."/>
            <person name="Dufresne S.F."/>
        </authorList>
    </citation>
    <scope>NUCLEOTIDE SEQUENCE [LARGE SCALE GENOMIC DNA]</scope>
    <source>
        <strain evidence="11">HMR AF 1038</strain>
    </source>
</reference>
<dbReference type="GO" id="GO:0016787">
    <property type="term" value="F:hydrolase activity"/>
    <property type="evidence" value="ECO:0007669"/>
    <property type="project" value="InterPro"/>
</dbReference>
<evidence type="ECO:0000256" key="8">
    <source>
        <dbReference type="SAM" id="MobiDB-lite"/>
    </source>
</evidence>
<comment type="pathway">
    <text evidence="1">Secondary metabolite biosynthesis.</text>
</comment>
<organism evidence="11 12">
    <name type="scientific">Aspergillus turcosus</name>
    <dbReference type="NCBI Taxonomy" id="1245748"/>
    <lineage>
        <taxon>Eukaryota</taxon>
        <taxon>Fungi</taxon>
        <taxon>Dikarya</taxon>
        <taxon>Ascomycota</taxon>
        <taxon>Pezizomycotina</taxon>
        <taxon>Eurotiomycetes</taxon>
        <taxon>Eurotiomycetidae</taxon>
        <taxon>Eurotiales</taxon>
        <taxon>Aspergillaceae</taxon>
        <taxon>Aspergillus</taxon>
        <taxon>Aspergillus subgen. Fumigati</taxon>
    </lineage>
</organism>
<dbReference type="InterPro" id="IPR049551">
    <property type="entry name" value="PKS_DH_C"/>
</dbReference>
<dbReference type="InterPro" id="IPR049900">
    <property type="entry name" value="PKS_mFAS_DH"/>
</dbReference>
<dbReference type="GO" id="GO:0044550">
    <property type="term" value="P:secondary metabolite biosynthetic process"/>
    <property type="evidence" value="ECO:0007669"/>
    <property type="project" value="TreeGrafter"/>
</dbReference>
<feature type="region of interest" description="C-terminal hotdog fold" evidence="7">
    <location>
        <begin position="1363"/>
        <end position="1516"/>
    </location>
</feature>
<dbReference type="STRING" id="1245748.A0A3R7IK93"/>
<dbReference type="PROSITE" id="PS00606">
    <property type="entry name" value="KS3_1"/>
    <property type="match status" value="1"/>
</dbReference>
<dbReference type="InterPro" id="IPR014031">
    <property type="entry name" value="Ketoacyl_synth_C"/>
</dbReference>
<evidence type="ECO:0000259" key="9">
    <source>
        <dbReference type="PROSITE" id="PS52004"/>
    </source>
</evidence>
<dbReference type="SMART" id="SM00827">
    <property type="entry name" value="PKS_AT"/>
    <property type="match status" value="1"/>
</dbReference>
<dbReference type="Pfam" id="PF00698">
    <property type="entry name" value="Acyl_transf_1"/>
    <property type="match status" value="1"/>
</dbReference>
<dbReference type="PANTHER" id="PTHR43775:SF21">
    <property type="entry name" value="NON-REDUCING POLYKETIDE SYNTHASE AUSA-RELATED"/>
    <property type="match status" value="1"/>
</dbReference>
<feature type="active site" description="Proton acceptor; for dehydratase activity" evidence="7">
    <location>
        <position position="1245"/>
    </location>
</feature>
<protein>
    <recommendedName>
        <fullName evidence="13">Carrier domain-containing protein</fullName>
    </recommendedName>
</protein>
<dbReference type="InterPro" id="IPR014043">
    <property type="entry name" value="Acyl_transferase_dom"/>
</dbReference>
<dbReference type="InterPro" id="IPR050091">
    <property type="entry name" value="PKS_NRPS_Biosynth_Enz"/>
</dbReference>
<dbReference type="PANTHER" id="PTHR43775">
    <property type="entry name" value="FATTY ACID SYNTHASE"/>
    <property type="match status" value="1"/>
</dbReference>
<dbReference type="Pfam" id="PF08242">
    <property type="entry name" value="Methyltransf_12"/>
    <property type="match status" value="1"/>
</dbReference>
<dbReference type="Pfam" id="PF18558">
    <property type="entry name" value="HTH_51"/>
    <property type="match status" value="1"/>
</dbReference>
<dbReference type="InterPro" id="IPR016036">
    <property type="entry name" value="Malonyl_transacylase_ACP-bd"/>
</dbReference>
<evidence type="ECO:0000256" key="6">
    <source>
        <dbReference type="ARBA" id="ARBA00023268"/>
    </source>
</evidence>
<keyword evidence="12" id="KW-1185">Reference proteome</keyword>
<evidence type="ECO:0000256" key="1">
    <source>
        <dbReference type="ARBA" id="ARBA00005179"/>
    </source>
</evidence>
<dbReference type="EMBL" id="NIDN02000065">
    <property type="protein sequence ID" value="RLL97900.1"/>
    <property type="molecule type" value="Genomic_DNA"/>
</dbReference>
<dbReference type="InterPro" id="IPR032088">
    <property type="entry name" value="SAT"/>
</dbReference>
<evidence type="ECO:0000256" key="3">
    <source>
        <dbReference type="ARBA" id="ARBA00022553"/>
    </source>
</evidence>
<dbReference type="SUPFAM" id="SSF53474">
    <property type="entry name" value="alpha/beta-Hydrolases"/>
    <property type="match status" value="1"/>
</dbReference>
<dbReference type="InterPro" id="IPR016035">
    <property type="entry name" value="Acyl_Trfase/lysoPLipase"/>
</dbReference>
<evidence type="ECO:0000256" key="5">
    <source>
        <dbReference type="ARBA" id="ARBA00022679"/>
    </source>
</evidence>
<feature type="domain" description="Ketosynthase family 3 (KS3)" evidence="9">
    <location>
        <begin position="329"/>
        <end position="746"/>
    </location>
</feature>
<dbReference type="InterPro" id="IPR029063">
    <property type="entry name" value="SAM-dependent_MTases_sf"/>
</dbReference>
<evidence type="ECO:0000259" key="10">
    <source>
        <dbReference type="PROSITE" id="PS52019"/>
    </source>
</evidence>
<dbReference type="Pfam" id="PF00109">
    <property type="entry name" value="ketoacyl-synt"/>
    <property type="match status" value="1"/>
</dbReference>
<keyword evidence="2" id="KW-0596">Phosphopantetheine</keyword>
<dbReference type="InterPro" id="IPR001227">
    <property type="entry name" value="Ac_transferase_dom_sf"/>
</dbReference>
<gene>
    <name evidence="11" type="ORF">CFD26_104619</name>
</gene>
<dbReference type="CDD" id="cd00833">
    <property type="entry name" value="PKS"/>
    <property type="match status" value="1"/>
</dbReference>
<feature type="domain" description="PKS/mFAS DH" evidence="10">
    <location>
        <begin position="1212"/>
        <end position="1516"/>
    </location>
</feature>
<accession>A0A3R7IK93</accession>
<dbReference type="InterPro" id="IPR018201">
    <property type="entry name" value="Ketoacyl_synth_AS"/>
</dbReference>
<dbReference type="Gene3D" id="3.40.47.10">
    <property type="match status" value="1"/>
</dbReference>
<dbReference type="SUPFAM" id="SSF53335">
    <property type="entry name" value="S-adenosyl-L-methionine-dependent methyltransferases"/>
    <property type="match status" value="1"/>
</dbReference>